<feature type="transmembrane region" description="Helical" evidence="2">
    <location>
        <begin position="105"/>
        <end position="125"/>
    </location>
</feature>
<evidence type="ECO:0000256" key="2">
    <source>
        <dbReference type="SAM" id="Phobius"/>
    </source>
</evidence>
<feature type="compositionally biased region" description="Polar residues" evidence="1">
    <location>
        <begin position="265"/>
        <end position="274"/>
    </location>
</feature>
<dbReference type="Proteomes" id="UP000198221">
    <property type="component" value="Chromosome I"/>
</dbReference>
<protein>
    <recommendedName>
        <fullName evidence="5">Tryptophan-associated transmembrane protein (Trp_oprn_chp)</fullName>
    </recommendedName>
</protein>
<sequence>MKAATRPGVRLVGHADGLCRIERGQDRGLLYPRRIPHVTEKRRSVPGVFIVVPRRYGARMRHVGTLIAAIVIGPLAWILLAIGQDRSVQAFTTAQSSGAFNTGDFVRTALLLAAAGVLLGLIATLRFSPLGAVLTGLVYASSYLAMLTRPAWLLRLLGHKLTVAGQHADLATPVRTGTTLLIGAAMLVAVLSAQRWRRWPNPAAEAPEMAALESPSSPFASAQDRPLGAEGLGLTAGQTRQPDATTVNDTGPQRTGVGAGHWANTLRNNSEARR</sequence>
<evidence type="ECO:0000313" key="3">
    <source>
        <dbReference type="EMBL" id="SCG66538.1"/>
    </source>
</evidence>
<proteinExistence type="predicted"/>
<gene>
    <name evidence="3" type="ORF">GA0070613_4170</name>
</gene>
<evidence type="ECO:0000313" key="4">
    <source>
        <dbReference type="Proteomes" id="UP000198221"/>
    </source>
</evidence>
<evidence type="ECO:0000256" key="1">
    <source>
        <dbReference type="SAM" id="MobiDB-lite"/>
    </source>
</evidence>
<dbReference type="EMBL" id="LT607754">
    <property type="protein sequence ID" value="SCG66538.1"/>
    <property type="molecule type" value="Genomic_DNA"/>
</dbReference>
<keyword evidence="2" id="KW-1133">Transmembrane helix</keyword>
<feature type="transmembrane region" description="Helical" evidence="2">
    <location>
        <begin position="132"/>
        <end position="154"/>
    </location>
</feature>
<dbReference type="AlphaFoldDB" id="A0A1C5J7L5"/>
<feature type="region of interest" description="Disordered" evidence="1">
    <location>
        <begin position="210"/>
        <end position="274"/>
    </location>
</feature>
<evidence type="ECO:0008006" key="5">
    <source>
        <dbReference type="Google" id="ProtNLM"/>
    </source>
</evidence>
<name>A0A1C5J7L5_9ACTN</name>
<keyword evidence="4" id="KW-1185">Reference proteome</keyword>
<organism evidence="3 4">
    <name type="scientific">Micromonospora inositola</name>
    <dbReference type="NCBI Taxonomy" id="47865"/>
    <lineage>
        <taxon>Bacteria</taxon>
        <taxon>Bacillati</taxon>
        <taxon>Actinomycetota</taxon>
        <taxon>Actinomycetes</taxon>
        <taxon>Micromonosporales</taxon>
        <taxon>Micromonosporaceae</taxon>
        <taxon>Micromonospora</taxon>
    </lineage>
</organism>
<feature type="compositionally biased region" description="Polar residues" evidence="1">
    <location>
        <begin position="236"/>
        <end position="253"/>
    </location>
</feature>
<keyword evidence="2" id="KW-0472">Membrane</keyword>
<accession>A0A1C5J7L5</accession>
<feature type="transmembrane region" description="Helical" evidence="2">
    <location>
        <begin position="174"/>
        <end position="193"/>
    </location>
</feature>
<feature type="transmembrane region" description="Helical" evidence="2">
    <location>
        <begin position="63"/>
        <end position="82"/>
    </location>
</feature>
<keyword evidence="2" id="KW-0812">Transmembrane</keyword>
<reference evidence="4" key="1">
    <citation type="submission" date="2016-06" db="EMBL/GenBank/DDBJ databases">
        <authorList>
            <person name="Varghese N."/>
            <person name="Submissions Spin"/>
        </authorList>
    </citation>
    <scope>NUCLEOTIDE SEQUENCE [LARGE SCALE GENOMIC DNA]</scope>
    <source>
        <strain evidence="4">DSM 43819</strain>
    </source>
</reference>